<proteinExistence type="predicted"/>
<gene>
    <name evidence="1" type="ORF">NCTC12391_02985</name>
</gene>
<dbReference type="Proteomes" id="UP000386281">
    <property type="component" value="Unassembled WGS sequence"/>
</dbReference>
<reference evidence="1 2" key="1">
    <citation type="submission" date="2019-02" db="EMBL/GenBank/DDBJ databases">
        <authorList>
            <consortium name="Pathogen Informatics"/>
        </authorList>
    </citation>
    <scope>NUCLEOTIDE SEQUENCE [LARGE SCALE GENOMIC DNA]</scope>
    <source>
        <strain evidence="1 2">3012STDY7078520</strain>
    </source>
</reference>
<evidence type="ECO:0000313" key="1">
    <source>
        <dbReference type="EMBL" id="VEW14835.1"/>
    </source>
</evidence>
<organism evidence="1 2">
    <name type="scientific">Brevibacterium casei</name>
    <dbReference type="NCBI Taxonomy" id="33889"/>
    <lineage>
        <taxon>Bacteria</taxon>
        <taxon>Bacillati</taxon>
        <taxon>Actinomycetota</taxon>
        <taxon>Actinomycetes</taxon>
        <taxon>Micrococcales</taxon>
        <taxon>Brevibacteriaceae</taxon>
        <taxon>Brevibacterium</taxon>
    </lineage>
</organism>
<accession>A0A449DBE9</accession>
<dbReference type="EMBL" id="CAACXN010000015">
    <property type="protein sequence ID" value="VEW14835.1"/>
    <property type="molecule type" value="Genomic_DNA"/>
</dbReference>
<sequence>MWGRFSHRILLGGAAPEESGPSGGSGGRLCDDAGGSRRLELEFHVTINVTNR</sequence>
<name>A0A449DBE9_9MICO</name>
<protein>
    <submittedName>
        <fullName evidence="1">Uncharacterized protein</fullName>
    </submittedName>
</protein>
<evidence type="ECO:0000313" key="2">
    <source>
        <dbReference type="Proteomes" id="UP000386281"/>
    </source>
</evidence>
<dbReference type="AlphaFoldDB" id="A0A449DBE9"/>